<dbReference type="Pfam" id="PF06046">
    <property type="entry name" value="Sec6"/>
    <property type="match status" value="1"/>
</dbReference>
<dbReference type="OrthoDB" id="190098at2759"/>
<evidence type="ECO:0000313" key="5">
    <source>
        <dbReference type="EMBL" id="KSA02482.1"/>
    </source>
</evidence>
<evidence type="ECO:0000313" key="6">
    <source>
        <dbReference type="Proteomes" id="UP000054251"/>
    </source>
</evidence>
<keyword evidence="4" id="KW-0175">Coiled coil</keyword>
<dbReference type="PANTHER" id="PTHR21292:SF1">
    <property type="entry name" value="EXOCYST COMPLEX COMPONENT 3"/>
    <property type="match status" value="1"/>
</dbReference>
<dbReference type="PANTHER" id="PTHR21292">
    <property type="entry name" value="EXOCYST COMPLEX COMPONENT SEC6-RELATED"/>
    <property type="match status" value="1"/>
</dbReference>
<protein>
    <submittedName>
        <fullName evidence="5">Uncharacterized protein</fullName>
    </submittedName>
</protein>
<dbReference type="InterPro" id="IPR042532">
    <property type="entry name" value="EXOC3/Sec6_C"/>
</dbReference>
<comment type="similarity">
    <text evidence="1">Belongs to the SEC6 family.</text>
</comment>
<dbReference type="Gene3D" id="1.10.357.50">
    <property type="match status" value="1"/>
</dbReference>
<dbReference type="EMBL" id="LMYN01000026">
    <property type="protein sequence ID" value="KSA02482.1"/>
    <property type="molecule type" value="Genomic_DNA"/>
</dbReference>
<keyword evidence="3" id="KW-0268">Exocytosis</keyword>
<dbReference type="GO" id="GO:0006887">
    <property type="term" value="P:exocytosis"/>
    <property type="evidence" value="ECO:0007669"/>
    <property type="project" value="UniProtKB-KW"/>
</dbReference>
<dbReference type="Proteomes" id="UP000054251">
    <property type="component" value="Unassembled WGS sequence"/>
</dbReference>
<evidence type="ECO:0000256" key="2">
    <source>
        <dbReference type="ARBA" id="ARBA00022448"/>
    </source>
</evidence>
<proteinExistence type="inferred from homology"/>
<dbReference type="GO" id="GO:0000145">
    <property type="term" value="C:exocyst"/>
    <property type="evidence" value="ECO:0007669"/>
    <property type="project" value="InterPro"/>
</dbReference>
<dbReference type="RefSeq" id="XP_015468584.1">
    <property type="nucleotide sequence ID" value="XM_015610585.1"/>
</dbReference>
<dbReference type="GeneID" id="26838764"/>
<gene>
    <name evidence="5" type="ORF">AC631_01755</name>
</gene>
<keyword evidence="2" id="KW-0813">Transport</keyword>
<dbReference type="AlphaFoldDB" id="A0A0V1Q214"/>
<reference evidence="5 6" key="1">
    <citation type="submission" date="2015-11" db="EMBL/GenBank/DDBJ databases">
        <title>The genome of Debaryomyces fabryi.</title>
        <authorList>
            <person name="Tafer H."/>
            <person name="Lopandic K."/>
        </authorList>
    </citation>
    <scope>NUCLEOTIDE SEQUENCE [LARGE SCALE GENOMIC DNA]</scope>
    <source>
        <strain evidence="5 6">CBS 789</strain>
    </source>
</reference>
<dbReference type="Gene3D" id="1.10.357.70">
    <property type="entry name" value="Exocyst complex component Sec6, C-terminal domain"/>
    <property type="match status" value="1"/>
</dbReference>
<dbReference type="GO" id="GO:0000149">
    <property type="term" value="F:SNARE binding"/>
    <property type="evidence" value="ECO:0007669"/>
    <property type="project" value="TreeGrafter"/>
</dbReference>
<keyword evidence="6" id="KW-1185">Reference proteome</keyword>
<sequence length="839" mass="97324">MSDAALSRVAHLIKLEDDLVKIQSLRQQFTKEKTLVDIKLNAATQTQIDSIMNNLKKLNNSANKLNSIKSSLNRLNQIHDESVTGVVEYNTIKQMTSVNQFLTQVQHLYHDISKYKQYLDSINKLIDEEFAIISEDISYPLLNIFRIHYSLTQARNFQDYLETISDTLSDDLKSIVFKVVLPVKKTIKKFDDLLGEIIISLTEALKEGNVELVFKLIKIIEFESNEDLKFALMSNLKLMENRNISSIDYANFRGAKRNYKKLFYNKLEESLVDTFDKCVEHFSYDRILVYDNLNWLEDELVFVTDTLSPMFPPSWDIDNFIQNAYYNRLHNFTMDLIKTDPPAEDLLKILAYDSHYGKFVVALHTSPNIEGDGKRKSTQKKEQKSIMGEELKKVVLDDYLKVIVGKMNEWTDTLMKLESTSFVQRETPPDIYTYYQTIEDEDIQDQPITLEIHGEVFVLPDFKTPLTMLKEQADVAVDSGYGSILVGVIENWSNCYIRRVLNYKEIIEEEFDKYMSVYNNERFLIKESKTKRLFRRHAPQPTFDIENMTPEELANISKPGLIEYLCALGNTYEINTDRLQDKFLPNYKTKVHTNYQSRIQVAFEDTVSPSTELNAQVIRAIIDIILNDLYPALSAVFTKSWYGDKSQTSDEPNMAERILETISEYMQELRSYASYDIYLCTFALFLDSFISAYIRIGYENILHGSGKKIDPTATKKFKSFSEGVGRDVTIFYGGLEHLFTRKDSAYLLNSLRAIEFLGDLATCEDPMNFIPQMWENEILGSFYFCSVEYVRGICLCRKDMDKNQVNTLVKQLEDIKKDYHENVPVPNQLTGTLNEFFYS</sequence>
<evidence type="ECO:0000256" key="4">
    <source>
        <dbReference type="SAM" id="Coils"/>
    </source>
</evidence>
<comment type="caution">
    <text evidence="5">The sequence shown here is derived from an EMBL/GenBank/DDBJ whole genome shotgun (WGS) entry which is preliminary data.</text>
</comment>
<evidence type="ECO:0000256" key="3">
    <source>
        <dbReference type="ARBA" id="ARBA00022483"/>
    </source>
</evidence>
<feature type="coiled-coil region" evidence="4">
    <location>
        <begin position="12"/>
        <end position="75"/>
    </location>
</feature>
<evidence type="ECO:0000256" key="1">
    <source>
        <dbReference type="ARBA" id="ARBA00009447"/>
    </source>
</evidence>
<dbReference type="InterPro" id="IPR010326">
    <property type="entry name" value="EXOC3/Sec6"/>
</dbReference>
<dbReference type="GO" id="GO:0051601">
    <property type="term" value="P:exocyst localization"/>
    <property type="evidence" value="ECO:0007669"/>
    <property type="project" value="TreeGrafter"/>
</dbReference>
<organism evidence="5 6">
    <name type="scientific">Debaryomyces fabryi</name>
    <dbReference type="NCBI Taxonomy" id="58627"/>
    <lineage>
        <taxon>Eukaryota</taxon>
        <taxon>Fungi</taxon>
        <taxon>Dikarya</taxon>
        <taxon>Ascomycota</taxon>
        <taxon>Saccharomycotina</taxon>
        <taxon>Pichiomycetes</taxon>
        <taxon>Debaryomycetaceae</taxon>
        <taxon>Debaryomyces</taxon>
    </lineage>
</organism>
<name>A0A0V1Q214_9ASCO</name>
<accession>A0A0V1Q214</accession>